<dbReference type="PANTHER" id="PTHR43156:SF2">
    <property type="entry name" value="STAGE II SPORULATION PROTEIN E"/>
    <property type="match status" value="1"/>
</dbReference>
<dbReference type="SMART" id="SM00065">
    <property type="entry name" value="GAF"/>
    <property type="match status" value="1"/>
</dbReference>
<dbReference type="SUPFAM" id="SSF55781">
    <property type="entry name" value="GAF domain-like"/>
    <property type="match status" value="1"/>
</dbReference>
<dbReference type="InterPro" id="IPR052016">
    <property type="entry name" value="Bact_Sigma-Reg"/>
</dbReference>
<accession>A0ABS4Q0L4</accession>
<gene>
    <name evidence="4" type="ORF">JOM49_006200</name>
</gene>
<dbReference type="Gene3D" id="3.60.40.10">
    <property type="entry name" value="PPM-type phosphatase domain"/>
    <property type="match status" value="1"/>
</dbReference>
<dbReference type="SMART" id="SM00331">
    <property type="entry name" value="PP2C_SIG"/>
    <property type="match status" value="1"/>
</dbReference>
<dbReference type="InterPro" id="IPR001932">
    <property type="entry name" value="PPM-type_phosphatase-like_dom"/>
</dbReference>
<name>A0ABS4Q0L4_9PSEU</name>
<evidence type="ECO:0000259" key="3">
    <source>
        <dbReference type="SMART" id="SM00331"/>
    </source>
</evidence>
<dbReference type="RefSeq" id="WP_308158931.1">
    <property type="nucleotide sequence ID" value="NZ_JAGGMS010000001.1"/>
</dbReference>
<comment type="caution">
    <text evidence="4">The sequence shown here is derived from an EMBL/GenBank/DDBJ whole genome shotgun (WGS) entry which is preliminary data.</text>
</comment>
<feature type="domain" description="PPM-type phosphatase" evidence="3">
    <location>
        <begin position="293"/>
        <end position="516"/>
    </location>
</feature>
<keyword evidence="5" id="KW-1185">Reference proteome</keyword>
<dbReference type="SUPFAM" id="SSF81606">
    <property type="entry name" value="PP2C-like"/>
    <property type="match status" value="1"/>
</dbReference>
<evidence type="ECO:0000313" key="5">
    <source>
        <dbReference type="Proteomes" id="UP000741013"/>
    </source>
</evidence>
<feature type="domain" description="GAF" evidence="2">
    <location>
        <begin position="128"/>
        <end position="275"/>
    </location>
</feature>
<evidence type="ECO:0000256" key="1">
    <source>
        <dbReference type="ARBA" id="ARBA00022801"/>
    </source>
</evidence>
<dbReference type="InterPro" id="IPR036457">
    <property type="entry name" value="PPM-type-like_dom_sf"/>
</dbReference>
<dbReference type="Pfam" id="PF07228">
    <property type="entry name" value="SpoIIE"/>
    <property type="match status" value="1"/>
</dbReference>
<proteinExistence type="predicted"/>
<dbReference type="PANTHER" id="PTHR43156">
    <property type="entry name" value="STAGE II SPORULATION PROTEIN E-RELATED"/>
    <property type="match status" value="1"/>
</dbReference>
<organism evidence="4 5">
    <name type="scientific">Amycolatopsis magusensis</name>
    <dbReference type="NCBI Taxonomy" id="882444"/>
    <lineage>
        <taxon>Bacteria</taxon>
        <taxon>Bacillati</taxon>
        <taxon>Actinomycetota</taxon>
        <taxon>Actinomycetes</taxon>
        <taxon>Pseudonocardiales</taxon>
        <taxon>Pseudonocardiaceae</taxon>
        <taxon>Amycolatopsis</taxon>
    </lineage>
</organism>
<evidence type="ECO:0000259" key="2">
    <source>
        <dbReference type="SMART" id="SM00065"/>
    </source>
</evidence>
<dbReference type="EMBL" id="JAGGMS010000001">
    <property type="protein sequence ID" value="MBP2184674.1"/>
    <property type="molecule type" value="Genomic_DNA"/>
</dbReference>
<dbReference type="Proteomes" id="UP000741013">
    <property type="component" value="Unassembled WGS sequence"/>
</dbReference>
<evidence type="ECO:0000313" key="4">
    <source>
        <dbReference type="EMBL" id="MBP2184674.1"/>
    </source>
</evidence>
<dbReference type="Gene3D" id="3.30.450.40">
    <property type="match status" value="1"/>
</dbReference>
<sequence length="535" mass="56267">MPNELERPTGVVVCPEVAAGAWLAAPDPAVVLDAGGLLESVNEAAALLFPGAGIGRPAAAVLPAWLAGAGSAVPVSGQVDGRSFTAHPVRHEDGRVSWWLVEDTGLRLERERAAFLGEASNALLSSLNLKRCMEVTAELSARHLADAAVVISPVTRRRHPMTSCVRGGRPQHAELLMNPADVPGLSEALQGFPPVPSRWLDPQHAPAWLVPEGFGEVGSIVVTPLPGQGVPAGALILLRHREREPFADSEEDFARLFAARAGAAMAAARLFAEQTSITEALMRELLPPVLPEVAGVEFAGGYRASQDTDRVGGDFYDVHPALAGGEETLAILGDVCGKGLEAAVLTGKVRNTLHALLPLAEDHHRMLGLLNGALLNSHNTRFVTLVLASVARDGTGVRLRLTSAGHPPPLVVRADGRVEEVPTAGTVIGVLPEIESISAEARLEPGESCLLFTDGIIEAKGGPLGETMFGEERLRRVLGECAGMPAEAVAERVQMLASEWAGRNPHDDMAVLVITAPRGQHLTAVGGLGRGRYTT</sequence>
<dbReference type="InterPro" id="IPR029016">
    <property type="entry name" value="GAF-like_dom_sf"/>
</dbReference>
<keyword evidence="1" id="KW-0378">Hydrolase</keyword>
<dbReference type="InterPro" id="IPR003018">
    <property type="entry name" value="GAF"/>
</dbReference>
<protein>
    <submittedName>
        <fullName evidence="4">Serine phosphatase RsbU (Regulator of sigma subunit)</fullName>
    </submittedName>
</protein>
<reference evidence="4 5" key="1">
    <citation type="submission" date="2021-03" db="EMBL/GenBank/DDBJ databases">
        <title>Sequencing the genomes of 1000 actinobacteria strains.</title>
        <authorList>
            <person name="Klenk H.-P."/>
        </authorList>
    </citation>
    <scope>NUCLEOTIDE SEQUENCE [LARGE SCALE GENOMIC DNA]</scope>
    <source>
        <strain evidence="4 5">DSM 45510</strain>
    </source>
</reference>